<keyword evidence="1" id="KW-0812">Transmembrane</keyword>
<accession>A0ABU4WNN8</accession>
<dbReference type="RefSeq" id="WP_320325439.1">
    <property type="nucleotide sequence ID" value="NZ_JALBUS010000005.1"/>
</dbReference>
<organism evidence="2 3">
    <name type="scientific">Absicoccus intestinalis</name>
    <dbReference type="NCBI Taxonomy" id="2926319"/>
    <lineage>
        <taxon>Bacteria</taxon>
        <taxon>Bacillati</taxon>
        <taxon>Bacillota</taxon>
        <taxon>Erysipelotrichia</taxon>
        <taxon>Erysipelotrichales</taxon>
        <taxon>Erysipelotrichaceae</taxon>
        <taxon>Absicoccus</taxon>
    </lineage>
</organism>
<dbReference type="EMBL" id="JALBUS010000005">
    <property type="protein sequence ID" value="MDX8417145.1"/>
    <property type="molecule type" value="Genomic_DNA"/>
</dbReference>
<comment type="caution">
    <text evidence="2">The sequence shown here is derived from an EMBL/GenBank/DDBJ whole genome shotgun (WGS) entry which is preliminary data.</text>
</comment>
<keyword evidence="1" id="KW-0472">Membrane</keyword>
<dbReference type="NCBIfam" id="TIGR01909">
    <property type="entry name" value="C_GCAxxG_C_C"/>
    <property type="match status" value="1"/>
</dbReference>
<evidence type="ECO:0000313" key="3">
    <source>
        <dbReference type="Proteomes" id="UP001285244"/>
    </source>
</evidence>
<reference evidence="2 3" key="1">
    <citation type="submission" date="2022-03" db="EMBL/GenBank/DDBJ databases">
        <title>Novel taxa within the pig intestine.</title>
        <authorList>
            <person name="Wylensek D."/>
            <person name="Bishof K."/>
            <person name="Afrizal A."/>
            <person name="Clavel T."/>
        </authorList>
    </citation>
    <scope>NUCLEOTIDE SEQUENCE [LARGE SCALE GENOMIC DNA]</scope>
    <source>
        <strain evidence="2 3">Cla-KB-P134</strain>
    </source>
</reference>
<keyword evidence="1" id="KW-1133">Transmembrane helix</keyword>
<dbReference type="Pfam" id="PF09719">
    <property type="entry name" value="C_GCAxxG_C_C"/>
    <property type="match status" value="1"/>
</dbReference>
<sequence>MTLQELVEKYYVEQNYNCAETLLHAANEYYDLHILEEDMKMMAGFGGGMFVGSTCGAMVGCIAALSKMTIHTKAHEELQAIRPLIQTYQRNFKQILGATQCVELKPKYNTTEKRCLPTCLMASQALEKTIQDLKKEGE</sequence>
<feature type="transmembrane region" description="Helical" evidence="1">
    <location>
        <begin position="41"/>
        <end position="65"/>
    </location>
</feature>
<dbReference type="Proteomes" id="UP001285244">
    <property type="component" value="Unassembled WGS sequence"/>
</dbReference>
<evidence type="ECO:0000313" key="2">
    <source>
        <dbReference type="EMBL" id="MDX8417145.1"/>
    </source>
</evidence>
<proteinExistence type="predicted"/>
<evidence type="ECO:0000256" key="1">
    <source>
        <dbReference type="SAM" id="Phobius"/>
    </source>
</evidence>
<dbReference type="InterPro" id="IPR010181">
    <property type="entry name" value="CGCAxxGCC_motif"/>
</dbReference>
<name>A0ABU4WNN8_9FIRM</name>
<gene>
    <name evidence="2" type="ORF">MOZ64_04725</name>
</gene>
<protein>
    <submittedName>
        <fullName evidence="2">C-GCAxxG-C-C family protein</fullName>
    </submittedName>
</protein>
<keyword evidence="3" id="KW-1185">Reference proteome</keyword>